<dbReference type="PANTHER" id="PTHR12277">
    <property type="entry name" value="ALPHA/BETA HYDROLASE DOMAIN-CONTAINING PROTEIN"/>
    <property type="match status" value="1"/>
</dbReference>
<accession>A0ABV8Q962</accession>
<sequence>MFRRMIYHPAGTRRAAKPDDVVLDRGRIQLRGVQVNPGRKRGLVYFGGNAENSEVWASAFGAAFPEHTIYLFAYRGYGASNGRPTQRGIVADSVALHQLVAQNHPEQRVDVIGRSLGSGVAVQLAARVALRHLVLVTPFESTLGFASGIPPWIAGLLISDHWNSASAVTKVSCPTLVLRAGNDATVVPARTDALLTAAPFATVRSFPAADHGSIAREDDYLPTIAAFLAN</sequence>
<dbReference type="GO" id="GO:0016787">
    <property type="term" value="F:hydrolase activity"/>
    <property type="evidence" value="ECO:0007669"/>
    <property type="project" value="UniProtKB-KW"/>
</dbReference>
<dbReference type="Gene3D" id="3.40.50.1820">
    <property type="entry name" value="alpha/beta hydrolase"/>
    <property type="match status" value="2"/>
</dbReference>
<dbReference type="Proteomes" id="UP001595900">
    <property type="component" value="Unassembled WGS sequence"/>
</dbReference>
<keyword evidence="2" id="KW-0378">Hydrolase</keyword>
<evidence type="ECO:0000313" key="2">
    <source>
        <dbReference type="EMBL" id="MFC4244203.1"/>
    </source>
</evidence>
<reference evidence="3" key="1">
    <citation type="journal article" date="2019" name="Int. J. Syst. Evol. Microbiol.">
        <title>The Global Catalogue of Microorganisms (GCM) 10K type strain sequencing project: providing services to taxonomists for standard genome sequencing and annotation.</title>
        <authorList>
            <consortium name="The Broad Institute Genomics Platform"/>
            <consortium name="The Broad Institute Genome Sequencing Center for Infectious Disease"/>
            <person name="Wu L."/>
            <person name="Ma J."/>
        </authorList>
    </citation>
    <scope>NUCLEOTIDE SEQUENCE [LARGE SCALE GENOMIC DNA]</scope>
    <source>
        <strain evidence="3">CGMCC 1.10363</strain>
    </source>
</reference>
<comment type="caution">
    <text evidence="2">The sequence shown here is derived from an EMBL/GenBank/DDBJ whole genome shotgun (WGS) entry which is preliminary data.</text>
</comment>
<evidence type="ECO:0000259" key="1">
    <source>
        <dbReference type="Pfam" id="PF00561"/>
    </source>
</evidence>
<proteinExistence type="predicted"/>
<evidence type="ECO:0000313" key="3">
    <source>
        <dbReference type="Proteomes" id="UP001595900"/>
    </source>
</evidence>
<dbReference type="PANTHER" id="PTHR12277:SF81">
    <property type="entry name" value="PROTEIN ABHD13"/>
    <property type="match status" value="1"/>
</dbReference>
<keyword evidence="3" id="KW-1185">Reference proteome</keyword>
<dbReference type="Pfam" id="PF00561">
    <property type="entry name" value="Abhydrolase_1"/>
    <property type="match status" value="1"/>
</dbReference>
<dbReference type="SUPFAM" id="SSF53474">
    <property type="entry name" value="alpha/beta-Hydrolases"/>
    <property type="match status" value="1"/>
</dbReference>
<gene>
    <name evidence="2" type="ORF">ACFOYW_12540</name>
</gene>
<protein>
    <submittedName>
        <fullName evidence="2">Alpha/beta hydrolase</fullName>
    </submittedName>
</protein>
<dbReference type="RefSeq" id="WP_390229328.1">
    <property type="nucleotide sequence ID" value="NZ_JBHSCN010000005.1"/>
</dbReference>
<dbReference type="EMBL" id="JBHSCN010000005">
    <property type="protein sequence ID" value="MFC4244203.1"/>
    <property type="molecule type" value="Genomic_DNA"/>
</dbReference>
<dbReference type="InterPro" id="IPR000073">
    <property type="entry name" value="AB_hydrolase_1"/>
</dbReference>
<dbReference type="InterPro" id="IPR029058">
    <property type="entry name" value="AB_hydrolase_fold"/>
</dbReference>
<name>A0ABV8Q962_9MICO</name>
<organism evidence="2 3">
    <name type="scientific">Gryllotalpicola reticulitermitis</name>
    <dbReference type="NCBI Taxonomy" id="1184153"/>
    <lineage>
        <taxon>Bacteria</taxon>
        <taxon>Bacillati</taxon>
        <taxon>Actinomycetota</taxon>
        <taxon>Actinomycetes</taxon>
        <taxon>Micrococcales</taxon>
        <taxon>Microbacteriaceae</taxon>
        <taxon>Gryllotalpicola</taxon>
    </lineage>
</organism>
<feature type="domain" description="AB hydrolase-1" evidence="1">
    <location>
        <begin position="43"/>
        <end position="155"/>
    </location>
</feature>